<feature type="region of interest" description="Disordered" evidence="1">
    <location>
        <begin position="99"/>
        <end position="128"/>
    </location>
</feature>
<accession>A0A4Y7Q4N0</accession>
<evidence type="ECO:0000313" key="3">
    <source>
        <dbReference type="Proteomes" id="UP000294933"/>
    </source>
</evidence>
<reference evidence="2 3" key="1">
    <citation type="submission" date="2018-06" db="EMBL/GenBank/DDBJ databases">
        <title>A transcriptomic atlas of mushroom development highlights an independent origin of complex multicellularity.</title>
        <authorList>
            <consortium name="DOE Joint Genome Institute"/>
            <person name="Krizsan K."/>
            <person name="Almasi E."/>
            <person name="Merenyi Z."/>
            <person name="Sahu N."/>
            <person name="Viragh M."/>
            <person name="Koszo T."/>
            <person name="Mondo S."/>
            <person name="Kiss B."/>
            <person name="Balint B."/>
            <person name="Kues U."/>
            <person name="Barry K."/>
            <person name="Hegedus J.C."/>
            <person name="Henrissat B."/>
            <person name="Johnson J."/>
            <person name="Lipzen A."/>
            <person name="Ohm R."/>
            <person name="Nagy I."/>
            <person name="Pangilinan J."/>
            <person name="Yan J."/>
            <person name="Xiong Y."/>
            <person name="Grigoriev I.V."/>
            <person name="Hibbett D.S."/>
            <person name="Nagy L.G."/>
        </authorList>
    </citation>
    <scope>NUCLEOTIDE SEQUENCE [LARGE SCALE GENOMIC DNA]</scope>
    <source>
        <strain evidence="2 3">SZMC22713</strain>
    </source>
</reference>
<dbReference type="Proteomes" id="UP000294933">
    <property type="component" value="Unassembled WGS sequence"/>
</dbReference>
<evidence type="ECO:0000256" key="1">
    <source>
        <dbReference type="SAM" id="MobiDB-lite"/>
    </source>
</evidence>
<proteinExistence type="predicted"/>
<protein>
    <submittedName>
        <fullName evidence="2">Uncharacterized protein</fullName>
    </submittedName>
</protein>
<dbReference type="VEuPathDB" id="FungiDB:BD410DRAFT_803754"/>
<evidence type="ECO:0000313" key="2">
    <source>
        <dbReference type="EMBL" id="TDL22271.1"/>
    </source>
</evidence>
<keyword evidence="3" id="KW-1185">Reference proteome</keyword>
<gene>
    <name evidence="2" type="ORF">BD410DRAFT_803754</name>
</gene>
<feature type="compositionally biased region" description="Basic and acidic residues" evidence="1">
    <location>
        <begin position="101"/>
        <end position="128"/>
    </location>
</feature>
<dbReference type="AlphaFoldDB" id="A0A4Y7Q4N0"/>
<name>A0A4Y7Q4N0_9AGAM</name>
<organism evidence="2 3">
    <name type="scientific">Rickenella mellea</name>
    <dbReference type="NCBI Taxonomy" id="50990"/>
    <lineage>
        <taxon>Eukaryota</taxon>
        <taxon>Fungi</taxon>
        <taxon>Dikarya</taxon>
        <taxon>Basidiomycota</taxon>
        <taxon>Agaricomycotina</taxon>
        <taxon>Agaricomycetes</taxon>
        <taxon>Hymenochaetales</taxon>
        <taxon>Rickenellaceae</taxon>
        <taxon>Rickenella</taxon>
    </lineage>
</organism>
<sequence>MKTIWRSWVRISIVVARGESVEPPANEQTNFPRRRKAEVEMPDSDEDGFTYGCSIVDDGNLNSKYDHAFNFNGPDLQDGRCLTIAREINGRTDSQWYGWRSSEHHQRNARKETTREQGHLADSEYQSK</sequence>
<dbReference type="EMBL" id="ML170176">
    <property type="protein sequence ID" value="TDL22271.1"/>
    <property type="molecule type" value="Genomic_DNA"/>
</dbReference>
<feature type="region of interest" description="Disordered" evidence="1">
    <location>
        <begin position="21"/>
        <end position="45"/>
    </location>
</feature>